<keyword evidence="8" id="KW-1185">Reference proteome</keyword>
<dbReference type="GO" id="GO:0046872">
    <property type="term" value="F:metal ion binding"/>
    <property type="evidence" value="ECO:0007669"/>
    <property type="project" value="InterPro"/>
</dbReference>
<evidence type="ECO:0000256" key="1">
    <source>
        <dbReference type="ARBA" id="ARBA00001962"/>
    </source>
</evidence>
<dbReference type="InterPro" id="IPR056798">
    <property type="entry name" value="ADH_Fe_C"/>
</dbReference>
<dbReference type="PANTHER" id="PTHR11496">
    <property type="entry name" value="ALCOHOL DEHYDROGENASE"/>
    <property type="match status" value="1"/>
</dbReference>
<dbReference type="Gene3D" id="3.40.50.1970">
    <property type="match status" value="1"/>
</dbReference>
<protein>
    <submittedName>
        <fullName evidence="7">Iron-containing alcohol dehydrogenase</fullName>
    </submittedName>
</protein>
<comment type="caution">
    <text evidence="7">The sequence shown here is derived from an EMBL/GenBank/DDBJ whole genome shotgun (WGS) entry which is preliminary data.</text>
</comment>
<dbReference type="Pfam" id="PF25137">
    <property type="entry name" value="ADH_Fe_C"/>
    <property type="match status" value="1"/>
</dbReference>
<dbReference type="FunFam" id="3.40.50.1970:FF:000003">
    <property type="entry name" value="Alcohol dehydrogenase, iron-containing"/>
    <property type="match status" value="1"/>
</dbReference>
<proteinExistence type="inferred from homology"/>
<organism evidence="7 8">
    <name type="scientific">Paraburkholderia antibiotica</name>
    <dbReference type="NCBI Taxonomy" id="2728839"/>
    <lineage>
        <taxon>Bacteria</taxon>
        <taxon>Pseudomonadati</taxon>
        <taxon>Pseudomonadota</taxon>
        <taxon>Betaproteobacteria</taxon>
        <taxon>Burkholderiales</taxon>
        <taxon>Burkholderiaceae</taxon>
        <taxon>Paraburkholderia</taxon>
    </lineage>
</organism>
<dbReference type="SUPFAM" id="SSF56796">
    <property type="entry name" value="Dehydroquinate synthase-like"/>
    <property type="match status" value="1"/>
</dbReference>
<comment type="similarity">
    <text evidence="2">Belongs to the iron-containing alcohol dehydrogenase family.</text>
</comment>
<keyword evidence="3" id="KW-0560">Oxidoreductase</keyword>
<gene>
    <name evidence="7" type="ORF">HHL14_18820</name>
</gene>
<dbReference type="CDD" id="cd08551">
    <property type="entry name" value="Fe-ADH"/>
    <property type="match status" value="1"/>
</dbReference>
<dbReference type="InterPro" id="IPR018211">
    <property type="entry name" value="ADH_Fe_CS"/>
</dbReference>
<dbReference type="AlphaFoldDB" id="A0A7X9X7E9"/>
<dbReference type="PANTHER" id="PTHR11496:SF102">
    <property type="entry name" value="ALCOHOL DEHYDROGENASE 4"/>
    <property type="match status" value="1"/>
</dbReference>
<comment type="cofactor">
    <cofactor evidence="1">
        <name>Fe cation</name>
        <dbReference type="ChEBI" id="CHEBI:24875"/>
    </cofactor>
</comment>
<accession>A0A7X9X7E9</accession>
<dbReference type="InterPro" id="IPR039697">
    <property type="entry name" value="Alcohol_dehydrogenase_Fe"/>
</dbReference>
<evidence type="ECO:0000259" key="6">
    <source>
        <dbReference type="Pfam" id="PF25137"/>
    </source>
</evidence>
<dbReference type="GO" id="GO:0004022">
    <property type="term" value="F:alcohol dehydrogenase (NAD+) activity"/>
    <property type="evidence" value="ECO:0007669"/>
    <property type="project" value="TreeGrafter"/>
</dbReference>
<evidence type="ECO:0000256" key="3">
    <source>
        <dbReference type="ARBA" id="ARBA00023002"/>
    </source>
</evidence>
<dbReference type="Gene3D" id="1.20.1090.10">
    <property type="entry name" value="Dehydroquinate synthase-like - alpha domain"/>
    <property type="match status" value="1"/>
</dbReference>
<evidence type="ECO:0000313" key="8">
    <source>
        <dbReference type="Proteomes" id="UP000583127"/>
    </source>
</evidence>
<evidence type="ECO:0000256" key="2">
    <source>
        <dbReference type="ARBA" id="ARBA00007358"/>
    </source>
</evidence>
<feature type="domain" description="Fe-containing alcohol dehydrogenase-like C-terminal" evidence="6">
    <location>
        <begin position="191"/>
        <end position="385"/>
    </location>
</feature>
<dbReference type="FunFam" id="1.20.1090.10:FF:000001">
    <property type="entry name" value="Aldehyde-alcohol dehydrogenase"/>
    <property type="match status" value="1"/>
</dbReference>
<dbReference type="PROSITE" id="PS00913">
    <property type="entry name" value="ADH_IRON_1"/>
    <property type="match status" value="1"/>
</dbReference>
<evidence type="ECO:0000259" key="5">
    <source>
        <dbReference type="Pfam" id="PF00465"/>
    </source>
</evidence>
<dbReference type="Pfam" id="PF00465">
    <property type="entry name" value="Fe-ADH"/>
    <property type="match status" value="1"/>
</dbReference>
<dbReference type="RefSeq" id="WP_169499125.1">
    <property type="nucleotide sequence ID" value="NZ_JABBFZ010000011.1"/>
</dbReference>
<dbReference type="InterPro" id="IPR001670">
    <property type="entry name" value="ADH_Fe/GldA"/>
</dbReference>
<dbReference type="Proteomes" id="UP000583127">
    <property type="component" value="Unassembled WGS sequence"/>
</dbReference>
<keyword evidence="4" id="KW-0520">NAD</keyword>
<evidence type="ECO:0000313" key="7">
    <source>
        <dbReference type="EMBL" id="NML32879.1"/>
    </source>
</evidence>
<sequence length="385" mass="41458">MNVPSLYACPTKIYMGRNALGKIEDAIQEFACDRLFIAIDDALLKSALFERITTLLNSKGIAFEVFSGIEPDPSANTVARAFDVAQKLDAQAVLAIGGGSTMDVAKAVAILATNGGRIHDYEGIDKFKRRPLPRIAIPTTAGTGSEVSGSCVITDTEQNRKMSIRHALFNPADIAILDPLAVSTVPAHVAAHSGIDAFVHAFESYISLQANPITDALNLYAIELLSRNLRPFVAQRTNEDAALAMLCGSTLAGMTFGITGLGNVHCMARFVGTELHLSHGLSNALCLPTVAEFNLAASPARFARIALAMGCNVQGRTELEAARDAVQAIRDLCMDLGIPPTLREVGAKEEMLEPLARLAADAGYNRWNPRHTTFNDFLRLFRQAY</sequence>
<evidence type="ECO:0000256" key="4">
    <source>
        <dbReference type="ARBA" id="ARBA00023027"/>
    </source>
</evidence>
<dbReference type="EMBL" id="JABBFZ010000011">
    <property type="protein sequence ID" value="NML32879.1"/>
    <property type="molecule type" value="Genomic_DNA"/>
</dbReference>
<name>A0A7X9X7E9_9BURK</name>
<reference evidence="7 8" key="1">
    <citation type="submission" date="2020-04" db="EMBL/GenBank/DDBJ databases">
        <title>Paraburkholderia sp. G-4-1-8 isolated from soil.</title>
        <authorList>
            <person name="Dahal R.H."/>
        </authorList>
    </citation>
    <scope>NUCLEOTIDE SEQUENCE [LARGE SCALE GENOMIC DNA]</scope>
    <source>
        <strain evidence="7 8">G-4-1-8</strain>
    </source>
</reference>
<feature type="domain" description="Alcohol dehydrogenase iron-type/glycerol dehydrogenase GldA" evidence="5">
    <location>
        <begin position="10"/>
        <end position="179"/>
    </location>
</feature>